<evidence type="ECO:0000313" key="3">
    <source>
        <dbReference type="Proteomes" id="UP001286313"/>
    </source>
</evidence>
<reference evidence="2" key="1">
    <citation type="submission" date="2023-10" db="EMBL/GenBank/DDBJ databases">
        <title>Genome assemblies of two species of porcelain crab, Petrolisthes cinctipes and Petrolisthes manimaculis (Anomura: Porcellanidae).</title>
        <authorList>
            <person name="Angst P."/>
        </authorList>
    </citation>
    <scope>NUCLEOTIDE SEQUENCE</scope>
    <source>
        <strain evidence="2">PB745_01</strain>
        <tissue evidence="2">Gill</tissue>
    </source>
</reference>
<protein>
    <submittedName>
        <fullName evidence="2">Uncharacterized protein</fullName>
    </submittedName>
</protein>
<evidence type="ECO:0000256" key="1">
    <source>
        <dbReference type="SAM" id="MobiDB-lite"/>
    </source>
</evidence>
<organism evidence="2 3">
    <name type="scientific">Petrolisthes cinctipes</name>
    <name type="common">Flat porcelain crab</name>
    <dbReference type="NCBI Taxonomy" id="88211"/>
    <lineage>
        <taxon>Eukaryota</taxon>
        <taxon>Metazoa</taxon>
        <taxon>Ecdysozoa</taxon>
        <taxon>Arthropoda</taxon>
        <taxon>Crustacea</taxon>
        <taxon>Multicrustacea</taxon>
        <taxon>Malacostraca</taxon>
        <taxon>Eumalacostraca</taxon>
        <taxon>Eucarida</taxon>
        <taxon>Decapoda</taxon>
        <taxon>Pleocyemata</taxon>
        <taxon>Anomura</taxon>
        <taxon>Galatheoidea</taxon>
        <taxon>Porcellanidae</taxon>
        <taxon>Petrolisthes</taxon>
    </lineage>
</organism>
<proteinExistence type="predicted"/>
<sequence length="129" mass="14238">MCDSLLSPGHDGEGSADDGAAQHQFSAWDTGSTANTTRFRQLHHQCHSPPCPRQVCGKQTFTVRSLTDDLKSSSINPEETSDTSVWRLIHDMGFRYKASQRKMYVRKESLDIVAARSALSGHSDGTGRK</sequence>
<gene>
    <name evidence="2" type="ORF">Pcinc_017763</name>
</gene>
<dbReference type="Proteomes" id="UP001286313">
    <property type="component" value="Unassembled WGS sequence"/>
</dbReference>
<comment type="caution">
    <text evidence="2">The sequence shown here is derived from an EMBL/GenBank/DDBJ whole genome shotgun (WGS) entry which is preliminary data.</text>
</comment>
<evidence type="ECO:0000313" key="2">
    <source>
        <dbReference type="EMBL" id="KAK3877520.1"/>
    </source>
</evidence>
<accession>A0AAE1FQ27</accession>
<feature type="region of interest" description="Disordered" evidence="1">
    <location>
        <begin position="1"/>
        <end position="25"/>
    </location>
</feature>
<name>A0AAE1FQ27_PETCI</name>
<keyword evidence="3" id="KW-1185">Reference proteome</keyword>
<dbReference type="EMBL" id="JAWQEG010001665">
    <property type="protein sequence ID" value="KAK3877520.1"/>
    <property type="molecule type" value="Genomic_DNA"/>
</dbReference>
<dbReference type="AlphaFoldDB" id="A0AAE1FQ27"/>